<dbReference type="PANTHER" id="PTHR27006:SF587">
    <property type="entry name" value="RECEPTOR-LIKE SERINE_THREONINE-PROTEIN KINASE"/>
    <property type="match status" value="1"/>
</dbReference>
<dbReference type="InterPro" id="IPR021820">
    <property type="entry name" value="S-locus_recpt_kinase_C"/>
</dbReference>
<dbReference type="AlphaFoldDB" id="A0A059CAE4"/>
<dbReference type="Pfam" id="PF11883">
    <property type="entry name" value="DUF3403"/>
    <property type="match status" value="1"/>
</dbReference>
<sequence>RNREFNHPDHCFNLLGHAWKLWLERKASDFIDPQLPNSFDLSEVVKCIQIGLLCVQQHPGDRPNMSSVLLMLDSESASLPQPKQPGFYIERSSEKIDVEMSQRDGNSNKITITLLEGR</sequence>
<dbReference type="GO" id="GO:0004674">
    <property type="term" value="F:protein serine/threonine kinase activity"/>
    <property type="evidence" value="ECO:0007669"/>
    <property type="project" value="InterPro"/>
</dbReference>
<dbReference type="InParanoid" id="A0A059CAE4"/>
<dbReference type="PANTHER" id="PTHR27006">
    <property type="entry name" value="PROMASTIGOTE SURFACE ANTIGEN PROTEIN PSA"/>
    <property type="match status" value="1"/>
</dbReference>
<organism evidence="2">
    <name type="scientific">Eucalyptus grandis</name>
    <name type="common">Flooded gum</name>
    <dbReference type="NCBI Taxonomy" id="71139"/>
    <lineage>
        <taxon>Eukaryota</taxon>
        <taxon>Viridiplantae</taxon>
        <taxon>Streptophyta</taxon>
        <taxon>Embryophyta</taxon>
        <taxon>Tracheophyta</taxon>
        <taxon>Spermatophyta</taxon>
        <taxon>Magnoliopsida</taxon>
        <taxon>eudicotyledons</taxon>
        <taxon>Gunneridae</taxon>
        <taxon>Pentapetalae</taxon>
        <taxon>rosids</taxon>
        <taxon>malvids</taxon>
        <taxon>Myrtales</taxon>
        <taxon>Myrtaceae</taxon>
        <taxon>Myrtoideae</taxon>
        <taxon>Eucalypteae</taxon>
        <taxon>Eucalyptus</taxon>
    </lineage>
</organism>
<accession>A0A059CAE4</accession>
<feature type="non-terminal residue" evidence="2">
    <location>
        <position position="1"/>
    </location>
</feature>
<dbReference type="Gramene" id="KCW74895">
    <property type="protein sequence ID" value="KCW74895"/>
    <property type="gene ID" value="EUGRSUZ_E03635"/>
</dbReference>
<dbReference type="SUPFAM" id="SSF56112">
    <property type="entry name" value="Protein kinase-like (PK-like)"/>
    <property type="match status" value="1"/>
</dbReference>
<dbReference type="STRING" id="71139.A0A059CAE4"/>
<gene>
    <name evidence="2" type="ORF">EUGRSUZ_E03635</name>
</gene>
<protein>
    <recommendedName>
        <fullName evidence="1">S-locus receptor kinase C-terminal domain-containing protein</fullName>
    </recommendedName>
</protein>
<dbReference type="OMA" id="DNYPANE"/>
<dbReference type="EMBL" id="KK198757">
    <property type="protein sequence ID" value="KCW74895.1"/>
    <property type="molecule type" value="Genomic_DNA"/>
</dbReference>
<proteinExistence type="predicted"/>
<evidence type="ECO:0000313" key="2">
    <source>
        <dbReference type="EMBL" id="KCW74895.1"/>
    </source>
</evidence>
<name>A0A059CAE4_EUCGR</name>
<dbReference type="Gene3D" id="1.10.510.10">
    <property type="entry name" value="Transferase(Phosphotransferase) domain 1"/>
    <property type="match status" value="1"/>
</dbReference>
<dbReference type="InterPro" id="IPR011009">
    <property type="entry name" value="Kinase-like_dom_sf"/>
</dbReference>
<reference evidence="2" key="1">
    <citation type="submission" date="2013-07" db="EMBL/GenBank/DDBJ databases">
        <title>The genome of Eucalyptus grandis.</title>
        <authorList>
            <person name="Schmutz J."/>
            <person name="Hayes R."/>
            <person name="Myburg A."/>
            <person name="Tuskan G."/>
            <person name="Grattapaglia D."/>
            <person name="Rokhsar D.S."/>
        </authorList>
    </citation>
    <scope>NUCLEOTIDE SEQUENCE</scope>
    <source>
        <tissue evidence="2">Leaf extractions</tissue>
    </source>
</reference>
<feature type="domain" description="S-locus receptor kinase C-terminal" evidence="1">
    <location>
        <begin position="74"/>
        <end position="118"/>
    </location>
</feature>
<evidence type="ECO:0000259" key="1">
    <source>
        <dbReference type="Pfam" id="PF11883"/>
    </source>
</evidence>